<dbReference type="Proteomes" id="UP001219862">
    <property type="component" value="Unassembled WGS sequence"/>
</dbReference>
<evidence type="ECO:0000313" key="1">
    <source>
        <dbReference type="EMBL" id="MDC8784570.1"/>
    </source>
</evidence>
<evidence type="ECO:0008006" key="3">
    <source>
        <dbReference type="Google" id="ProtNLM"/>
    </source>
</evidence>
<dbReference type="RefSeq" id="WP_273595692.1">
    <property type="nucleotide sequence ID" value="NZ_JAQQXS010000004.1"/>
</dbReference>
<reference evidence="1 2" key="1">
    <citation type="submission" date="2022-10" db="EMBL/GenBank/DDBJ databases">
        <title>paucibacter sp. hw8 Genome sequencing.</title>
        <authorList>
            <person name="Park S."/>
        </authorList>
    </citation>
    <scope>NUCLEOTIDE SEQUENCE [LARGE SCALE GENOMIC DNA]</scope>
    <source>
        <strain evidence="2">hw8</strain>
    </source>
</reference>
<proteinExistence type="predicted"/>
<dbReference type="EMBL" id="JAQQXS010000004">
    <property type="protein sequence ID" value="MDC8784570.1"/>
    <property type="molecule type" value="Genomic_DNA"/>
</dbReference>
<comment type="caution">
    <text evidence="1">The sequence shown here is derived from an EMBL/GenBank/DDBJ whole genome shotgun (WGS) entry which is preliminary data.</text>
</comment>
<gene>
    <name evidence="1" type="ORF">PRZ01_05150</name>
</gene>
<organism evidence="1 2">
    <name type="scientific">Roseateles koreensis</name>
    <dbReference type="NCBI Taxonomy" id="2987526"/>
    <lineage>
        <taxon>Bacteria</taxon>
        <taxon>Pseudomonadati</taxon>
        <taxon>Pseudomonadota</taxon>
        <taxon>Betaproteobacteria</taxon>
        <taxon>Burkholderiales</taxon>
        <taxon>Sphaerotilaceae</taxon>
        <taxon>Roseateles</taxon>
    </lineage>
</organism>
<name>A0ABT5KQ34_9BURK</name>
<accession>A0ABT5KQ34</accession>
<protein>
    <recommendedName>
        <fullName evidence="3">Thymidine kinase</fullName>
    </recommendedName>
</protein>
<keyword evidence="2" id="KW-1185">Reference proteome</keyword>
<evidence type="ECO:0000313" key="2">
    <source>
        <dbReference type="Proteomes" id="UP001219862"/>
    </source>
</evidence>
<sequence>MNAGKSMALRHAAYSHEERGHPLCLYTAQLDDRYGSRFRQA</sequence>